<feature type="transmembrane region" description="Helical" evidence="1">
    <location>
        <begin position="96"/>
        <end position="116"/>
    </location>
</feature>
<keyword evidence="1" id="KW-0472">Membrane</keyword>
<gene>
    <name evidence="2" type="ORF">AV656_12610</name>
</gene>
<dbReference type="InterPro" id="IPR012652">
    <property type="entry name" value="ThiW"/>
</dbReference>
<feature type="transmembrane region" description="Helical" evidence="1">
    <location>
        <begin position="71"/>
        <end position="90"/>
    </location>
</feature>
<sequence>MKWNTKTLVLMTMFTAIAVAGSVFVSFPAGVARAYPVQHAVNVIAAVSLGPGPAVVIAFLTALIRILTGTGSLLAFPGGMIGALLAGWLYRKTGRAWTASAGEMAGTGVIASLLAAPYANLLMGASAGVLFFLPAFLVSSISGALIGLAIAMRLESAGRLPVIGERS</sequence>
<organism evidence="2 3">
    <name type="scientific">Bhargavaea cecembensis</name>
    <dbReference type="NCBI Taxonomy" id="394098"/>
    <lineage>
        <taxon>Bacteria</taxon>
        <taxon>Bacillati</taxon>
        <taxon>Bacillota</taxon>
        <taxon>Bacilli</taxon>
        <taxon>Bacillales</taxon>
        <taxon>Caryophanaceae</taxon>
        <taxon>Bhargavaea</taxon>
    </lineage>
</organism>
<accession>A0A165GRR5</accession>
<keyword evidence="1" id="KW-1133">Transmembrane helix</keyword>
<dbReference type="Pfam" id="PF09512">
    <property type="entry name" value="ThiW"/>
    <property type="match status" value="1"/>
</dbReference>
<protein>
    <submittedName>
        <fullName evidence="2">Energy coupling factor transporter S component ThiW</fullName>
    </submittedName>
</protein>
<dbReference type="AlphaFoldDB" id="A0A165GRR5"/>
<reference evidence="2 3" key="1">
    <citation type="submission" date="2016-01" db="EMBL/GenBank/DDBJ databases">
        <title>Whole genome sequencing of Bhargavaea cecembensis T14.</title>
        <authorList>
            <person name="Hong K.W."/>
        </authorList>
    </citation>
    <scope>NUCLEOTIDE SEQUENCE [LARGE SCALE GENOMIC DNA]</scope>
    <source>
        <strain evidence="2 3">T14</strain>
    </source>
</reference>
<comment type="caution">
    <text evidence="2">The sequence shown here is derived from an EMBL/GenBank/DDBJ whole genome shotgun (WGS) entry which is preliminary data.</text>
</comment>
<dbReference type="Proteomes" id="UP000076490">
    <property type="component" value="Unassembled WGS sequence"/>
</dbReference>
<proteinExistence type="predicted"/>
<dbReference type="Gene3D" id="1.10.1760.20">
    <property type="match status" value="1"/>
</dbReference>
<feature type="transmembrane region" description="Helical" evidence="1">
    <location>
        <begin position="44"/>
        <end position="64"/>
    </location>
</feature>
<keyword evidence="1" id="KW-0812">Transmembrane</keyword>
<evidence type="ECO:0000313" key="3">
    <source>
        <dbReference type="Proteomes" id="UP000076490"/>
    </source>
</evidence>
<evidence type="ECO:0000313" key="2">
    <source>
        <dbReference type="EMBL" id="KZE37405.1"/>
    </source>
</evidence>
<evidence type="ECO:0000256" key="1">
    <source>
        <dbReference type="SAM" id="Phobius"/>
    </source>
</evidence>
<name>A0A165GRR5_9BACL</name>
<dbReference type="OrthoDB" id="5516776at2"/>
<dbReference type="NCBIfam" id="TIGR02359">
    <property type="entry name" value="thiW"/>
    <property type="match status" value="1"/>
</dbReference>
<feature type="transmembrane region" description="Helical" evidence="1">
    <location>
        <begin position="128"/>
        <end position="152"/>
    </location>
</feature>
<dbReference type="RefSeq" id="WP_063182619.1">
    <property type="nucleotide sequence ID" value="NZ_LQNT01000011.1"/>
</dbReference>
<dbReference type="PIRSF" id="PIRSF024534">
    <property type="entry name" value="ThiW"/>
    <property type="match status" value="1"/>
</dbReference>
<dbReference type="EMBL" id="LQNT01000011">
    <property type="protein sequence ID" value="KZE37405.1"/>
    <property type="molecule type" value="Genomic_DNA"/>
</dbReference>